<organism evidence="1">
    <name type="scientific">Arundo donax</name>
    <name type="common">Giant reed</name>
    <name type="synonym">Donax arundinaceus</name>
    <dbReference type="NCBI Taxonomy" id="35708"/>
    <lineage>
        <taxon>Eukaryota</taxon>
        <taxon>Viridiplantae</taxon>
        <taxon>Streptophyta</taxon>
        <taxon>Embryophyta</taxon>
        <taxon>Tracheophyta</taxon>
        <taxon>Spermatophyta</taxon>
        <taxon>Magnoliopsida</taxon>
        <taxon>Liliopsida</taxon>
        <taxon>Poales</taxon>
        <taxon>Poaceae</taxon>
        <taxon>PACMAD clade</taxon>
        <taxon>Arundinoideae</taxon>
        <taxon>Arundineae</taxon>
        <taxon>Arundo</taxon>
    </lineage>
</organism>
<accession>A0A0A9ETR9</accession>
<dbReference type="AlphaFoldDB" id="A0A0A9ETR9"/>
<name>A0A0A9ETR9_ARUDO</name>
<evidence type="ECO:0000313" key="1">
    <source>
        <dbReference type="EMBL" id="JAE02409.1"/>
    </source>
</evidence>
<reference evidence="1" key="2">
    <citation type="journal article" date="2015" name="Data Brief">
        <title>Shoot transcriptome of the giant reed, Arundo donax.</title>
        <authorList>
            <person name="Barrero R.A."/>
            <person name="Guerrero F.D."/>
            <person name="Moolhuijzen P."/>
            <person name="Goolsby J.A."/>
            <person name="Tidwell J."/>
            <person name="Bellgard S.E."/>
            <person name="Bellgard M.I."/>
        </authorList>
    </citation>
    <scope>NUCLEOTIDE SEQUENCE</scope>
    <source>
        <tissue evidence="1">Shoot tissue taken approximately 20 cm above the soil surface</tissue>
    </source>
</reference>
<proteinExistence type="predicted"/>
<reference evidence="1" key="1">
    <citation type="submission" date="2014-09" db="EMBL/GenBank/DDBJ databases">
        <authorList>
            <person name="Magalhaes I.L.F."/>
            <person name="Oliveira U."/>
            <person name="Santos F.R."/>
            <person name="Vidigal T.H.D.A."/>
            <person name="Brescovit A.D."/>
            <person name="Santos A.J."/>
        </authorList>
    </citation>
    <scope>NUCLEOTIDE SEQUENCE</scope>
    <source>
        <tissue evidence="1">Shoot tissue taken approximately 20 cm above the soil surface</tissue>
    </source>
</reference>
<sequence>MVISKLSYTCQKEKKRKTRRKFQMHLPEKASLEPFILLQDLYEHRWGNQ</sequence>
<dbReference type="EMBL" id="GBRH01195487">
    <property type="protein sequence ID" value="JAE02409.1"/>
    <property type="molecule type" value="Transcribed_RNA"/>
</dbReference>
<protein>
    <submittedName>
        <fullName evidence="1">Uncharacterized protein</fullName>
    </submittedName>
</protein>